<accession>A0A507B6H6</accession>
<dbReference type="AlphaFoldDB" id="A0A507B6H6"/>
<dbReference type="EMBL" id="SKBQ01000042">
    <property type="protein sequence ID" value="TPX12240.1"/>
    <property type="molecule type" value="Genomic_DNA"/>
</dbReference>
<keyword evidence="2" id="KW-1185">Reference proteome</keyword>
<gene>
    <name evidence="1" type="ORF">E0L32_007126</name>
</gene>
<name>A0A507B6H6_9PEZI</name>
<dbReference type="Proteomes" id="UP000319257">
    <property type="component" value="Unassembled WGS sequence"/>
</dbReference>
<dbReference type="InParanoid" id="A0A507B6H6"/>
<reference evidence="1 2" key="1">
    <citation type="submission" date="2019-06" db="EMBL/GenBank/DDBJ databases">
        <title>Draft genome sequence of the filamentous fungus Phialemoniopsis curvata isolated from diesel fuel.</title>
        <authorList>
            <person name="Varaljay V.A."/>
            <person name="Lyon W.J."/>
            <person name="Crouch A.L."/>
            <person name="Drake C.E."/>
            <person name="Hollomon J.M."/>
            <person name="Nadeau L.J."/>
            <person name="Nunn H.S."/>
            <person name="Stevenson B.S."/>
            <person name="Bojanowski C.L."/>
            <person name="Crookes-Goodson W.J."/>
        </authorList>
    </citation>
    <scope>NUCLEOTIDE SEQUENCE [LARGE SCALE GENOMIC DNA]</scope>
    <source>
        <strain evidence="1 2">D216</strain>
    </source>
</reference>
<evidence type="ECO:0000313" key="1">
    <source>
        <dbReference type="EMBL" id="TPX12240.1"/>
    </source>
</evidence>
<evidence type="ECO:0000313" key="2">
    <source>
        <dbReference type="Proteomes" id="UP000319257"/>
    </source>
</evidence>
<protein>
    <submittedName>
        <fullName evidence="1">Uncharacterized protein</fullName>
    </submittedName>
</protein>
<dbReference type="RefSeq" id="XP_030993951.1">
    <property type="nucleotide sequence ID" value="XM_031141836.1"/>
</dbReference>
<dbReference type="GeneID" id="41974573"/>
<sequence length="199" mass="21919">MPDETADNTTPSGRLDIKMMEARLSRANRDFCLCCIRQLASTRDPIFICMNHFSGKPGSCDYCYARDYTCYAVPPKLNEAATRVKETAMAFSSVYMGTNFIERVEFNAAVTDWMQAYDRWRDAGNTEAQLKINGDFSPPSSRPATLADLEAMEERLNLRLDGIIGDLIGKCAFFYNLGALQNAPKKAGDPGAGGPGADE</sequence>
<proteinExistence type="predicted"/>
<organism evidence="1 2">
    <name type="scientific">Thyridium curvatum</name>
    <dbReference type="NCBI Taxonomy" id="1093900"/>
    <lineage>
        <taxon>Eukaryota</taxon>
        <taxon>Fungi</taxon>
        <taxon>Dikarya</taxon>
        <taxon>Ascomycota</taxon>
        <taxon>Pezizomycotina</taxon>
        <taxon>Sordariomycetes</taxon>
        <taxon>Sordariomycetidae</taxon>
        <taxon>Thyridiales</taxon>
        <taxon>Thyridiaceae</taxon>
        <taxon>Thyridium</taxon>
    </lineage>
</organism>
<comment type="caution">
    <text evidence="1">The sequence shown here is derived from an EMBL/GenBank/DDBJ whole genome shotgun (WGS) entry which is preliminary data.</text>
</comment>